<feature type="domain" description="Thioredoxin" evidence="2">
    <location>
        <begin position="492"/>
        <end position="640"/>
    </location>
</feature>
<feature type="chain" id="PRO_5034082087" evidence="1">
    <location>
        <begin position="24"/>
        <end position="650"/>
    </location>
</feature>
<dbReference type="Proteomes" id="UP000676194">
    <property type="component" value="Chromosome"/>
</dbReference>
<evidence type="ECO:0000256" key="1">
    <source>
        <dbReference type="SAM" id="SignalP"/>
    </source>
</evidence>
<accession>A0A8E6B9W4</accession>
<dbReference type="PANTHER" id="PTHR42852">
    <property type="entry name" value="THIOL:DISULFIDE INTERCHANGE PROTEIN DSBE"/>
    <property type="match status" value="1"/>
</dbReference>
<dbReference type="Pfam" id="PF08534">
    <property type="entry name" value="Redoxin"/>
    <property type="match status" value="1"/>
</dbReference>
<dbReference type="SUPFAM" id="SSF52833">
    <property type="entry name" value="Thioredoxin-like"/>
    <property type="match status" value="1"/>
</dbReference>
<keyword evidence="1" id="KW-0732">Signal</keyword>
<dbReference type="InterPro" id="IPR013766">
    <property type="entry name" value="Thioredoxin_domain"/>
</dbReference>
<dbReference type="Gene3D" id="3.40.30.10">
    <property type="entry name" value="Glutaredoxin"/>
    <property type="match status" value="1"/>
</dbReference>
<dbReference type="PANTHER" id="PTHR42852:SF13">
    <property type="entry name" value="PROTEIN DIPZ"/>
    <property type="match status" value="1"/>
</dbReference>
<gene>
    <name evidence="3" type="ORF">KIH39_03875</name>
</gene>
<dbReference type="EMBL" id="CP074694">
    <property type="protein sequence ID" value="QVL33065.1"/>
    <property type="molecule type" value="Genomic_DNA"/>
</dbReference>
<evidence type="ECO:0000313" key="3">
    <source>
        <dbReference type="EMBL" id="QVL33065.1"/>
    </source>
</evidence>
<sequence length="650" mass="72025">MARWNLRLLSLAALLITSTLAYGAGPSPADILSIKPKQDVTISTPTAAEVDKCTVELIRGNKLANGKSTSGWLLKDPQGKILRRFFDTEGDNKLHLWSFYLNGEEVYREIDSNSDAIPDQFRWLGVNGSKWGVDRRQTGKIDTWIVISPEEVSQEVLAAVVAKDYARLQALFLSKEDMETLQLPEAEVIRIKNSIAAAQAKFTKTISGMKALSEKAKWIHLETKMPQTVPADSLGTRVDLVHHKQGTILYQDGEKHDWLQTGELIQVGRAWKLIDAPTPGSVVDAPVSGTSEVASNGSANIDLPDEAKPFLDKLKELDAKAPKQGESVDKIAQYNFDRALILEKIVPLVKGTARDQWIRQIADCLNAAVQSDPKQKSAYDRLVQWQGVVDKESASSNTAAYVAYRVLSANYSRKLNETKTSEMGKLQEEWRDSLTKFVTTYNTAEDTPDALIQLGMLNEFMGKEVEAKNWYSRLVKNFDKHAMAPKAQGAIDRLSLEGKEFALTGQTLGAGNPFDIKTLKGKAVVVYYWASWNEQCVSDFAKIKTLISSQANRVELVCVNLDNTPQEALKFLQKHTVSGTHLYSQGANGAAGTDSPMATQYGIFVLPHVFVLDTEGKVVNRNGQVPTLDDDLKKIFKDKEDSKDSSKDKK</sequence>
<dbReference type="InterPro" id="IPR050553">
    <property type="entry name" value="Thioredoxin_ResA/DsbE_sf"/>
</dbReference>
<reference evidence="3" key="1">
    <citation type="submission" date="2021-05" db="EMBL/GenBank/DDBJ databases">
        <title>Complete genome sequence of the cellulolytic planctomycete Telmatocola sphagniphila SP2T and characterization of the first cellulase from planctomycetes.</title>
        <authorList>
            <person name="Rakitin A.L."/>
            <person name="Beletsky A.V."/>
            <person name="Naumoff D.G."/>
            <person name="Kulichevskaya I.S."/>
            <person name="Mardanov A.V."/>
            <person name="Ravin N.V."/>
            <person name="Dedysh S.N."/>
        </authorList>
    </citation>
    <scope>NUCLEOTIDE SEQUENCE</scope>
    <source>
        <strain evidence="3">SP2T</strain>
    </source>
</reference>
<evidence type="ECO:0000259" key="2">
    <source>
        <dbReference type="PROSITE" id="PS51352"/>
    </source>
</evidence>
<feature type="signal peptide" evidence="1">
    <location>
        <begin position="1"/>
        <end position="23"/>
    </location>
</feature>
<dbReference type="InterPro" id="IPR013740">
    <property type="entry name" value="Redoxin"/>
</dbReference>
<dbReference type="InterPro" id="IPR011990">
    <property type="entry name" value="TPR-like_helical_dom_sf"/>
</dbReference>
<dbReference type="AlphaFoldDB" id="A0A8E6B9W4"/>
<organism evidence="3 4">
    <name type="scientific">Telmatocola sphagniphila</name>
    <dbReference type="NCBI Taxonomy" id="1123043"/>
    <lineage>
        <taxon>Bacteria</taxon>
        <taxon>Pseudomonadati</taxon>
        <taxon>Planctomycetota</taxon>
        <taxon>Planctomycetia</taxon>
        <taxon>Gemmatales</taxon>
        <taxon>Gemmataceae</taxon>
    </lineage>
</organism>
<dbReference type="InterPro" id="IPR036249">
    <property type="entry name" value="Thioredoxin-like_sf"/>
</dbReference>
<dbReference type="CDD" id="cd02966">
    <property type="entry name" value="TlpA_like_family"/>
    <property type="match status" value="1"/>
</dbReference>
<dbReference type="GO" id="GO:0006950">
    <property type="term" value="P:response to stress"/>
    <property type="evidence" value="ECO:0007669"/>
    <property type="project" value="UniProtKB-ARBA"/>
</dbReference>
<dbReference type="KEGG" id="tsph:KIH39_03875"/>
<dbReference type="Gene3D" id="1.25.40.10">
    <property type="entry name" value="Tetratricopeptide repeat domain"/>
    <property type="match status" value="1"/>
</dbReference>
<dbReference type="PROSITE" id="PS51352">
    <property type="entry name" value="THIOREDOXIN_2"/>
    <property type="match status" value="1"/>
</dbReference>
<evidence type="ECO:0000313" key="4">
    <source>
        <dbReference type="Proteomes" id="UP000676194"/>
    </source>
</evidence>
<name>A0A8E6B9W4_9BACT</name>
<dbReference type="GO" id="GO:0016491">
    <property type="term" value="F:oxidoreductase activity"/>
    <property type="evidence" value="ECO:0007669"/>
    <property type="project" value="InterPro"/>
</dbReference>
<protein>
    <submittedName>
        <fullName evidence="3">TlpA family protein disulfide reductase</fullName>
    </submittedName>
</protein>
<keyword evidence="4" id="KW-1185">Reference proteome</keyword>
<dbReference type="RefSeq" id="WP_213497955.1">
    <property type="nucleotide sequence ID" value="NZ_CP074694.1"/>
</dbReference>
<proteinExistence type="predicted"/>